<name>A0A383UUM4_BLUHO</name>
<evidence type="ECO:0000313" key="2">
    <source>
        <dbReference type="Proteomes" id="UP000275772"/>
    </source>
</evidence>
<dbReference type="VEuPathDB" id="FungiDB:BLGHR1_14421"/>
<reference evidence="1 2" key="1">
    <citation type="submission" date="2017-11" db="EMBL/GenBank/DDBJ databases">
        <authorList>
            <person name="Kracher B."/>
        </authorList>
    </citation>
    <scope>NUCLEOTIDE SEQUENCE [LARGE SCALE GENOMIC DNA]</scope>
    <source>
        <strain evidence="1 2">RACE1</strain>
    </source>
</reference>
<dbReference type="EMBL" id="UNSH01000054">
    <property type="protein sequence ID" value="SZF03627.1"/>
    <property type="molecule type" value="Genomic_DNA"/>
</dbReference>
<proteinExistence type="predicted"/>
<evidence type="ECO:0000313" key="1">
    <source>
        <dbReference type="EMBL" id="SZF03627.1"/>
    </source>
</evidence>
<dbReference type="AlphaFoldDB" id="A0A383UUM4"/>
<accession>A0A383UUM4</accession>
<dbReference type="Proteomes" id="UP000275772">
    <property type="component" value="Unassembled WGS sequence"/>
</dbReference>
<protein>
    <submittedName>
        <fullName evidence="1">Uncharacterized protein</fullName>
    </submittedName>
</protein>
<gene>
    <name evidence="1" type="ORF">BLGHR1_14421</name>
</gene>
<sequence length="86" mass="9533">MHRILKIEYLLAVSSESSYIIKVSPEPRISSILTGLASMIGGSTAFPSTKDGTRSHDHSNQQHTIFVENSLNILHHPQLFCDANDK</sequence>
<organism evidence="1 2">
    <name type="scientific">Blumeria hordei</name>
    <name type="common">Barley powdery mildew</name>
    <name type="synonym">Blumeria graminis f. sp. hordei</name>
    <dbReference type="NCBI Taxonomy" id="2867405"/>
    <lineage>
        <taxon>Eukaryota</taxon>
        <taxon>Fungi</taxon>
        <taxon>Dikarya</taxon>
        <taxon>Ascomycota</taxon>
        <taxon>Pezizomycotina</taxon>
        <taxon>Leotiomycetes</taxon>
        <taxon>Erysiphales</taxon>
        <taxon>Erysiphaceae</taxon>
        <taxon>Blumeria</taxon>
    </lineage>
</organism>